<keyword evidence="5" id="KW-0812">Transmembrane</keyword>
<comment type="catalytic activity">
    <reaction evidence="1">
        <text>Hydrolyzes the link between N-acetylmuramoyl residues and L-amino acid residues in certain cell-wall glycopeptides.</text>
        <dbReference type="EC" id="3.5.1.28"/>
    </reaction>
</comment>
<protein>
    <recommendedName>
        <fullName evidence="2">N-acetylmuramoyl-L-alanine amidase</fullName>
        <ecNumber evidence="2">3.5.1.28</ecNumber>
    </recommendedName>
</protein>
<comment type="caution">
    <text evidence="7">The sequence shown here is derived from an EMBL/GenBank/DDBJ whole genome shotgun (WGS) entry which is preliminary data.</text>
</comment>
<reference evidence="7" key="1">
    <citation type="journal article" date="2022" name="Cell Host Microbe">
        <title>Colonization of the live biotherapeutic product VE303 and modulation of the microbiota and metabolites in healthy volunteers.</title>
        <authorList>
            <person name="Dsouza M."/>
            <person name="Menon R."/>
            <person name="Crossette E."/>
            <person name="Bhattarai S.K."/>
            <person name="Schneider J."/>
            <person name="Kim Y.G."/>
            <person name="Reddy S."/>
            <person name="Caballero S."/>
            <person name="Felix C."/>
            <person name="Cornacchione L."/>
            <person name="Hendrickson J."/>
            <person name="Watson A.R."/>
            <person name="Minot S.S."/>
            <person name="Greenfield N."/>
            <person name="Schopf L."/>
            <person name="Szabady R."/>
            <person name="Patarroyo J."/>
            <person name="Smith W."/>
            <person name="Harrison P."/>
            <person name="Kuijper E.J."/>
            <person name="Kelly C.P."/>
            <person name="Olle B."/>
            <person name="Bobilev D."/>
            <person name="Silber J.L."/>
            <person name="Bucci V."/>
            <person name="Roberts B."/>
            <person name="Faith J."/>
            <person name="Norman J.M."/>
        </authorList>
    </citation>
    <scope>NUCLEOTIDE SEQUENCE</scope>
    <source>
        <strain evidence="7">VE303-04</strain>
    </source>
</reference>
<dbReference type="Proteomes" id="UP001203136">
    <property type="component" value="Unassembled WGS sequence"/>
</dbReference>
<dbReference type="SUPFAM" id="SSF55846">
    <property type="entry name" value="N-acetylmuramoyl-L-alanine amidase-like"/>
    <property type="match status" value="1"/>
</dbReference>
<dbReference type="Gene3D" id="3.40.80.10">
    <property type="entry name" value="Peptidoglycan recognition protein-like"/>
    <property type="match status" value="1"/>
</dbReference>
<name>A0AAW5EYY4_CLOSY</name>
<feature type="transmembrane region" description="Helical" evidence="5">
    <location>
        <begin position="27"/>
        <end position="48"/>
    </location>
</feature>
<evidence type="ECO:0000313" key="9">
    <source>
        <dbReference type="Proteomes" id="UP001203136"/>
    </source>
</evidence>
<proteinExistence type="predicted"/>
<evidence type="ECO:0000256" key="3">
    <source>
        <dbReference type="ARBA" id="ARBA00022801"/>
    </source>
</evidence>
<dbReference type="EMBL" id="JAINVB010000001">
    <property type="protein sequence ID" value="MCK0085519.1"/>
    <property type="molecule type" value="Genomic_DNA"/>
</dbReference>
<dbReference type="AlphaFoldDB" id="A0AAW5EYY4"/>
<dbReference type="EC" id="3.5.1.28" evidence="2"/>
<organism evidence="7 9">
    <name type="scientific">Clostridium symbiosum</name>
    <name type="common">Bacteroides symbiosus</name>
    <dbReference type="NCBI Taxonomy" id="1512"/>
    <lineage>
        <taxon>Bacteria</taxon>
        <taxon>Bacillati</taxon>
        <taxon>Bacillota</taxon>
        <taxon>Clostridia</taxon>
        <taxon>Lachnospirales</taxon>
        <taxon>Lachnospiraceae</taxon>
        <taxon>Otoolea</taxon>
    </lineage>
</organism>
<dbReference type="InterPro" id="IPR051206">
    <property type="entry name" value="NAMLAA_amidase_2"/>
</dbReference>
<reference evidence="8" key="2">
    <citation type="submission" date="2023-01" db="EMBL/GenBank/DDBJ databases">
        <title>Human gut microbiome strain richness.</title>
        <authorList>
            <person name="Chen-Liaw A."/>
        </authorList>
    </citation>
    <scope>NUCLEOTIDE SEQUENCE</scope>
    <source>
        <strain evidence="8">B1_m1001713B170214d0_201011</strain>
    </source>
</reference>
<evidence type="ECO:0000256" key="2">
    <source>
        <dbReference type="ARBA" id="ARBA00011901"/>
    </source>
</evidence>
<dbReference type="GO" id="GO:0009254">
    <property type="term" value="P:peptidoglycan turnover"/>
    <property type="evidence" value="ECO:0007669"/>
    <property type="project" value="TreeGrafter"/>
</dbReference>
<dbReference type="PANTHER" id="PTHR30417:SF1">
    <property type="entry name" value="N-ACETYLMURAMOYL-L-ALANINE AMIDASE AMID"/>
    <property type="match status" value="1"/>
</dbReference>
<dbReference type="InterPro" id="IPR002502">
    <property type="entry name" value="Amidase_domain"/>
</dbReference>
<evidence type="ECO:0000313" key="7">
    <source>
        <dbReference type="EMBL" id="MCK0085519.1"/>
    </source>
</evidence>
<dbReference type="SMART" id="SM00644">
    <property type="entry name" value="Ami_2"/>
    <property type="match status" value="1"/>
</dbReference>
<evidence type="ECO:0000256" key="1">
    <source>
        <dbReference type="ARBA" id="ARBA00001561"/>
    </source>
</evidence>
<dbReference type="EMBL" id="JAQLGM010000079">
    <property type="protein sequence ID" value="MDB2002562.1"/>
    <property type="molecule type" value="Genomic_DNA"/>
</dbReference>
<keyword evidence="5" id="KW-0472">Membrane</keyword>
<keyword evidence="4" id="KW-0961">Cell wall biogenesis/degradation</keyword>
<dbReference type="InterPro" id="IPR036505">
    <property type="entry name" value="Amidase/PGRP_sf"/>
</dbReference>
<dbReference type="GO" id="GO:0008745">
    <property type="term" value="F:N-acetylmuramoyl-L-alanine amidase activity"/>
    <property type="evidence" value="ECO:0007669"/>
    <property type="project" value="UniProtKB-EC"/>
</dbReference>
<gene>
    <name evidence="7" type="ORF">K5I21_06455</name>
    <name evidence="8" type="ORF">PM006_20380</name>
</gene>
<accession>A0AAW5EYY4</accession>
<dbReference type="Pfam" id="PF01510">
    <property type="entry name" value="Amidase_2"/>
    <property type="match status" value="1"/>
</dbReference>
<dbReference type="GeneID" id="57971340"/>
<feature type="domain" description="N-acetylmuramoyl-L-alanine amidase" evidence="6">
    <location>
        <begin position="78"/>
        <end position="216"/>
    </location>
</feature>
<evidence type="ECO:0000259" key="6">
    <source>
        <dbReference type="SMART" id="SM00644"/>
    </source>
</evidence>
<evidence type="ECO:0000256" key="5">
    <source>
        <dbReference type="SAM" id="Phobius"/>
    </source>
</evidence>
<sequence length="230" mass="25993">MERERRESRRSAVAKEQRRKQLIRKRLIIRCVIGIVAFILGTGTGWLLRGTTIRKAIDLSAIKAPEWIDQQFLTVNPYSRPGTKLAAVNSIVVHYIGNPGTTAQQNRDYFESLKNQSGSNTTSVSSNFIIGMDGEIIQCIPVDEKSFASNNRNSDTISIECCHPGEDGEFTEETYESLVKLTAWLCKELDLTTKDVIRHYDVTGKACPKNFSEDEGAWKQFKKDVKKAMR</sequence>
<dbReference type="RefSeq" id="WP_003503648.1">
    <property type="nucleotide sequence ID" value="NZ_BAABZD010000001.1"/>
</dbReference>
<evidence type="ECO:0000256" key="4">
    <source>
        <dbReference type="ARBA" id="ARBA00023316"/>
    </source>
</evidence>
<dbReference type="CDD" id="cd06583">
    <property type="entry name" value="PGRP"/>
    <property type="match status" value="1"/>
</dbReference>
<dbReference type="GO" id="GO:0009253">
    <property type="term" value="P:peptidoglycan catabolic process"/>
    <property type="evidence" value="ECO:0007669"/>
    <property type="project" value="InterPro"/>
</dbReference>
<dbReference type="GO" id="GO:0071555">
    <property type="term" value="P:cell wall organization"/>
    <property type="evidence" value="ECO:0007669"/>
    <property type="project" value="UniProtKB-KW"/>
</dbReference>
<dbReference type="PANTHER" id="PTHR30417">
    <property type="entry name" value="N-ACETYLMURAMOYL-L-ALANINE AMIDASE AMID"/>
    <property type="match status" value="1"/>
</dbReference>
<dbReference type="Proteomes" id="UP001300871">
    <property type="component" value="Unassembled WGS sequence"/>
</dbReference>
<keyword evidence="3" id="KW-0378">Hydrolase</keyword>
<keyword evidence="5" id="KW-1133">Transmembrane helix</keyword>
<evidence type="ECO:0000313" key="8">
    <source>
        <dbReference type="EMBL" id="MDB2002562.1"/>
    </source>
</evidence>